<proteinExistence type="predicted"/>
<feature type="transmembrane region" description="Helical" evidence="1">
    <location>
        <begin position="251"/>
        <end position="275"/>
    </location>
</feature>
<keyword evidence="1" id="KW-1133">Transmembrane helix</keyword>
<evidence type="ECO:0000313" key="2">
    <source>
        <dbReference type="EMBL" id="PUE93404.1"/>
    </source>
</evidence>
<feature type="transmembrane region" description="Helical" evidence="1">
    <location>
        <begin position="401"/>
        <end position="418"/>
    </location>
</feature>
<accession>A0AA44Z0P5</accession>
<evidence type="ECO:0000313" key="3">
    <source>
        <dbReference type="Proteomes" id="UP000251513"/>
    </source>
</evidence>
<feature type="transmembrane region" description="Helical" evidence="1">
    <location>
        <begin position="165"/>
        <end position="185"/>
    </location>
</feature>
<dbReference type="EMBL" id="PYJH01000021">
    <property type="protein sequence ID" value="PUE93404.1"/>
    <property type="molecule type" value="Genomic_DNA"/>
</dbReference>
<reference evidence="2 3" key="1">
    <citation type="submission" date="2018-03" db="EMBL/GenBank/DDBJ databases">
        <title>Sequencing of reference strains of Xanthomonas.</title>
        <authorList>
            <person name="Studholme D.J."/>
            <person name="Vicente J."/>
            <person name="Sarris P."/>
        </authorList>
    </citation>
    <scope>NUCLEOTIDE SEQUENCE [LARGE SCALE GENOMIC DNA]</scope>
    <source>
        <strain evidence="2 3">WHRI 5232</strain>
    </source>
</reference>
<feature type="transmembrane region" description="Helical" evidence="1">
    <location>
        <begin position="21"/>
        <end position="43"/>
    </location>
</feature>
<evidence type="ECO:0000256" key="1">
    <source>
        <dbReference type="SAM" id="Phobius"/>
    </source>
</evidence>
<keyword evidence="1" id="KW-0472">Membrane</keyword>
<organism evidence="2 3">
    <name type="scientific">Xanthomonas campestris pv. malvacearum</name>
    <dbReference type="NCBI Taxonomy" id="86040"/>
    <lineage>
        <taxon>Bacteria</taxon>
        <taxon>Pseudomonadati</taxon>
        <taxon>Pseudomonadota</taxon>
        <taxon>Gammaproteobacteria</taxon>
        <taxon>Lysobacterales</taxon>
        <taxon>Lysobacteraceae</taxon>
        <taxon>Xanthomonas</taxon>
    </lineage>
</organism>
<feature type="transmembrane region" description="Helical" evidence="1">
    <location>
        <begin position="341"/>
        <end position="358"/>
    </location>
</feature>
<keyword evidence="1" id="KW-0812">Transmembrane</keyword>
<sequence>MTQFTNIVGTDRLQRPMTPRTWKLLVAAMYAFAGLLILLASYATLEKLPAVRVGDGAEYYAMERAISIEHRPYVQAAAWEDYERIRASGAIASLQPAEVLRHTYLPLTLGSGTDFNHFWLYSALAAVVGKVGDFVGLTSTTHAHFMLLHATLLAGLILLCFRLHGFLGVCACLVIVFSSPSLWYLNKVHTELFTILLSIAAVACALRSRWTTAGLLLAVVTTQNISFIIPAFVACLIALMSFRNSAKPGLAPVWQVTGLCLATLTAALHPAYYFFRFGGLTPQLINVGADTSHLNPLSSLQYLLDPDIGLLPNWPTGLAILGGFAILLIRRQVKRAPLEAVALFIIYLMAALAAQAATNNINSGGTPGPARYGLWYLCLFYPLLVLADFSREGTGQKWIRGTWAMLILLGGMYAVKFYEPWGPEACTAPSRPAKWIYTHLPWLWDPAPEVFSERNAGIGENVPEGPALVFGPKCRKALYFPGINKAIAIYPKGTCIISAANANTLIHRHFPKLPDEPKYFTLAPGEMDAYMRALATGTSVPAAELRAYLRDGWSVDEPWCVWSEGDSSTISFQTSDPLQPGTELILYVNGLWNASRRDAKVEARVNKGEWQSYRLSASSPAPSALAIHLPALSTKAAVSVELHYDKPASPAELGISADARRITIGLTSMEIKQTNTKQE</sequence>
<feature type="transmembrane region" description="Helical" evidence="1">
    <location>
        <begin position="192"/>
        <end position="210"/>
    </location>
</feature>
<dbReference type="Proteomes" id="UP000251513">
    <property type="component" value="Unassembled WGS sequence"/>
</dbReference>
<feature type="transmembrane region" description="Helical" evidence="1">
    <location>
        <begin position="216"/>
        <end position="239"/>
    </location>
</feature>
<feature type="transmembrane region" description="Helical" evidence="1">
    <location>
        <begin position="370"/>
        <end position="389"/>
    </location>
</feature>
<protein>
    <submittedName>
        <fullName evidence="2">Uncharacterized protein</fullName>
    </submittedName>
</protein>
<gene>
    <name evidence="2" type="ORF">C7T86_11335</name>
</gene>
<comment type="caution">
    <text evidence="2">The sequence shown here is derived from an EMBL/GenBank/DDBJ whole genome shotgun (WGS) entry which is preliminary data.</text>
</comment>
<dbReference type="AlphaFoldDB" id="A0AA44Z0P5"/>
<name>A0AA44Z0P5_XANCM</name>
<feature type="transmembrane region" description="Helical" evidence="1">
    <location>
        <begin position="311"/>
        <end position="329"/>
    </location>
</feature>